<organism evidence="1 2">
    <name type="scientific">Caligus rogercresseyi</name>
    <name type="common">Sea louse</name>
    <dbReference type="NCBI Taxonomy" id="217165"/>
    <lineage>
        <taxon>Eukaryota</taxon>
        <taxon>Metazoa</taxon>
        <taxon>Ecdysozoa</taxon>
        <taxon>Arthropoda</taxon>
        <taxon>Crustacea</taxon>
        <taxon>Multicrustacea</taxon>
        <taxon>Hexanauplia</taxon>
        <taxon>Copepoda</taxon>
        <taxon>Siphonostomatoida</taxon>
        <taxon>Caligidae</taxon>
        <taxon>Caligus</taxon>
    </lineage>
</organism>
<name>A0A7T8H221_CALRO</name>
<proteinExistence type="predicted"/>
<evidence type="ECO:0000313" key="2">
    <source>
        <dbReference type="Proteomes" id="UP000595437"/>
    </source>
</evidence>
<feature type="non-terminal residue" evidence="1">
    <location>
        <position position="520"/>
    </location>
</feature>
<dbReference type="GO" id="GO:0032991">
    <property type="term" value="C:protein-containing complex"/>
    <property type="evidence" value="ECO:0007669"/>
    <property type="project" value="UniProtKB-ARBA"/>
</dbReference>
<protein>
    <submittedName>
        <fullName evidence="1">Epithelial chloride channel proteinlike</fullName>
    </submittedName>
</protein>
<dbReference type="AlphaFoldDB" id="A0A7T8H221"/>
<dbReference type="InterPro" id="IPR036465">
    <property type="entry name" value="vWFA_dom_sf"/>
</dbReference>
<gene>
    <name evidence="1" type="ORF">FKW44_015983</name>
</gene>
<dbReference type="Gene3D" id="3.40.50.410">
    <property type="entry name" value="von Willebrand factor, type A domain"/>
    <property type="match status" value="1"/>
</dbReference>
<dbReference type="SUPFAM" id="SSF53300">
    <property type="entry name" value="vWA-like"/>
    <property type="match status" value="1"/>
</dbReference>
<dbReference type="Proteomes" id="UP000595437">
    <property type="component" value="Chromosome 10"/>
</dbReference>
<dbReference type="OrthoDB" id="6353077at2759"/>
<sequence>EWVKYVYGVFPEHGFKGDELYPYIYSDGFEAKLNSGCPDSTESFCSLNKTYNHHAPSKQNLLCNSQSSIQTLLRSQNLKQSLTPKSTSSEGILRPKNHLKDSSFSYVVGKTSSFSILLDRSSIMGRNHRWTNIKRAFYRLFQLLPAGTRLSIISFGSEAVLDLHPTVLSDSNREGLHGRIPRKVLENEDSGCVPCALNLSLRSHQNYLGETRPGNIILVSGSLHSSQESYLRDINKVIMEAPIRVFPVIYPAAAFGDPNIVKYSKYGKQSAFLLSETLMDIFREAEGVPIQKVYENKHSGDLEVSGTFTLETELRHKMSVTLSIEDEERVELFEITNPSGEKHLFSKFEDGMVIFNVPKKAEAGIWTYHAKLYPDANDETNAMSVDVVSQARIEEPIILEAFASPTQAEVDPYDISEPVIIYARLTKGPLRPVLNAYVIGRIHRPKGAQPIEIILRDNGLGYPDITKNDGIYSAYFTEFAEGPGFYGIEVSASHNEGLARTPKSLKLHTEDPLASDPLIT</sequence>
<dbReference type="EMBL" id="CP045899">
    <property type="protein sequence ID" value="QQP41565.1"/>
    <property type="molecule type" value="Genomic_DNA"/>
</dbReference>
<reference evidence="2" key="1">
    <citation type="submission" date="2021-01" db="EMBL/GenBank/DDBJ databases">
        <title>Caligus Genome Assembly.</title>
        <authorList>
            <person name="Gallardo-Escarate C."/>
        </authorList>
    </citation>
    <scope>NUCLEOTIDE SEQUENCE [LARGE SCALE GENOMIC DNA]</scope>
</reference>
<keyword evidence="2" id="KW-1185">Reference proteome</keyword>
<evidence type="ECO:0000313" key="1">
    <source>
        <dbReference type="EMBL" id="QQP41565.1"/>
    </source>
</evidence>
<accession>A0A7T8H221</accession>